<dbReference type="SUPFAM" id="SSF56436">
    <property type="entry name" value="C-type lectin-like"/>
    <property type="match status" value="1"/>
</dbReference>
<name>A0A098LI26_9BACT</name>
<dbReference type="STRING" id="153721.MYP_3845"/>
<dbReference type="PANTHER" id="PTHR23150">
    <property type="entry name" value="SULFATASE MODIFYING FACTOR 1, 2"/>
    <property type="match status" value="1"/>
</dbReference>
<dbReference type="Pfam" id="PF03781">
    <property type="entry name" value="FGE-sulfatase"/>
    <property type="match status" value="1"/>
</dbReference>
<dbReference type="InterPro" id="IPR042095">
    <property type="entry name" value="SUMF_sf"/>
</dbReference>
<keyword evidence="2" id="KW-0449">Lipoprotein</keyword>
<feature type="domain" description="Sulfatase-modifying factor enzyme-like" evidence="1">
    <location>
        <begin position="1"/>
        <end position="290"/>
    </location>
</feature>
<reference evidence="2 3" key="1">
    <citation type="submission" date="2014-09" db="EMBL/GenBank/DDBJ databases">
        <title>Sporocytophaga myxococcoides PG-01 genome sequencing.</title>
        <authorList>
            <person name="Liu L."/>
            <person name="Gao P.J."/>
            <person name="Chen G.J."/>
            <person name="Wang L.S."/>
        </authorList>
    </citation>
    <scope>NUCLEOTIDE SEQUENCE [LARGE SCALE GENOMIC DNA]</scope>
    <source>
        <strain evidence="2 3">PG-01</strain>
    </source>
</reference>
<dbReference type="PANTHER" id="PTHR23150:SF19">
    <property type="entry name" value="FORMYLGLYCINE-GENERATING ENZYME"/>
    <property type="match status" value="1"/>
</dbReference>
<dbReference type="eggNOG" id="COG1262">
    <property type="taxonomic scope" value="Bacteria"/>
</dbReference>
<dbReference type="EMBL" id="BBLT01000008">
    <property type="protein sequence ID" value="GAL86615.1"/>
    <property type="molecule type" value="Genomic_DNA"/>
</dbReference>
<protein>
    <submittedName>
        <fullName evidence="2">Gliding motility-associated lipoprotein GldK</fullName>
    </submittedName>
</protein>
<organism evidence="2 3">
    <name type="scientific">Sporocytophaga myxococcoides</name>
    <dbReference type="NCBI Taxonomy" id="153721"/>
    <lineage>
        <taxon>Bacteria</taxon>
        <taxon>Pseudomonadati</taxon>
        <taxon>Bacteroidota</taxon>
        <taxon>Cytophagia</taxon>
        <taxon>Cytophagales</taxon>
        <taxon>Cytophagaceae</taxon>
        <taxon>Sporocytophaga</taxon>
    </lineage>
</organism>
<keyword evidence="3" id="KW-1185">Reference proteome</keyword>
<dbReference type="AlphaFoldDB" id="A0A098LI26"/>
<proteinExistence type="predicted"/>
<dbReference type="GO" id="GO:0120147">
    <property type="term" value="F:formylglycine-generating oxidase activity"/>
    <property type="evidence" value="ECO:0007669"/>
    <property type="project" value="TreeGrafter"/>
</dbReference>
<dbReference type="InterPro" id="IPR016187">
    <property type="entry name" value="CTDL_fold"/>
</dbReference>
<comment type="caution">
    <text evidence="2">The sequence shown here is derived from an EMBL/GenBank/DDBJ whole genome shotgun (WGS) entry which is preliminary data.</text>
</comment>
<evidence type="ECO:0000259" key="1">
    <source>
        <dbReference type="Pfam" id="PF03781"/>
    </source>
</evidence>
<sequence length="293" mass="33632">MGSDKHYPEESPAHEVQVEGFWMDKFNVTNQEFERFVQETSYVTIAERPLSGEDYPGADPAMLYPGSLVFQKPEKRVDLNNYMNWWAFIHGASWRHPEGPKSDLEGRWEHPVTHVAWEDVEAYAKWIGKELPTEAEWEFAARGGLEGKVFEWGDEMTPNKKMMANFWQGEFPWQNFNLDGYEGTSPVGIYPANGYGLHDMCGNVWEWTQDWFISRHKVDKAKTCCIPSNPRGGEKDASLDPHQPDIKIPRKVLKGGSHLCAPNYCFRFRPAARSPQMIDSGACHIGFRCIVRV</sequence>
<dbReference type="Gene3D" id="3.90.1580.10">
    <property type="entry name" value="paralog of FGE (formylglycine-generating enzyme)"/>
    <property type="match status" value="1"/>
</dbReference>
<dbReference type="InterPro" id="IPR005532">
    <property type="entry name" value="SUMF_dom"/>
</dbReference>
<dbReference type="InterPro" id="IPR051043">
    <property type="entry name" value="Sulfatase_Mod_Factor_Kinase"/>
</dbReference>
<dbReference type="Proteomes" id="UP000030185">
    <property type="component" value="Unassembled WGS sequence"/>
</dbReference>
<evidence type="ECO:0000313" key="3">
    <source>
        <dbReference type="Proteomes" id="UP000030185"/>
    </source>
</evidence>
<gene>
    <name evidence="2" type="ORF">MYP_3845</name>
</gene>
<accession>A0A098LI26</accession>
<evidence type="ECO:0000313" key="2">
    <source>
        <dbReference type="EMBL" id="GAL86615.1"/>
    </source>
</evidence>